<dbReference type="AlphaFoldDB" id="A0A7C3UZC3"/>
<organism evidence="3">
    <name type="scientific">candidate division WOR-3 bacterium</name>
    <dbReference type="NCBI Taxonomy" id="2052148"/>
    <lineage>
        <taxon>Bacteria</taxon>
        <taxon>Bacteria division WOR-3</taxon>
    </lineage>
</organism>
<dbReference type="InterPro" id="IPR029031">
    <property type="entry name" value="Gingipain_N_sf"/>
</dbReference>
<evidence type="ECO:0000259" key="2">
    <source>
        <dbReference type="Pfam" id="PF01364"/>
    </source>
</evidence>
<gene>
    <name evidence="3" type="ORF">ENX07_04880</name>
</gene>
<dbReference type="EMBL" id="DTMQ01000033">
    <property type="protein sequence ID" value="HGE99387.1"/>
    <property type="molecule type" value="Genomic_DNA"/>
</dbReference>
<protein>
    <recommendedName>
        <fullName evidence="2">Gingipain domain-containing protein</fullName>
    </recommendedName>
</protein>
<dbReference type="Gene3D" id="2.60.40.10">
    <property type="entry name" value="Immunoglobulins"/>
    <property type="match status" value="1"/>
</dbReference>
<dbReference type="InterPro" id="IPR001769">
    <property type="entry name" value="Gingipain"/>
</dbReference>
<sequence>MGMRRLLFNLLFSFVLAEEGARYLIITHENFLSAIAPLAEWKKKKGIPTKVVCLSETGRSPDSIRNFIVNAYNTWPIKPEYILLVGSGNFLRSYSNRYDDYYGNVSGDYKQELSVGRFSCNTPRQCSVMVLKSIRYEKNPYLSGDSFWLLKGTTVVREDNPPDPYYQPDARYIRNLVLSHGFIHTDSFLNLSGHNQNDVIAAVNGGRAFVVYRGQGVSNWWSPFACNPNLCTNLNELPIIVSATCQTMTFAPNESMVCEGWQRKGKPDSLTGALAVFGTTNTGSGVSLYRGVVAKGLFDAFFLDKILSIGDALKRAKFYLDSLYHNQTRYQEWNLLGDPELPLYTKKPENLNVLYDTVILLEPQIYRVEVRNLPEGESALVCFQMDSTIYLHRYTRSGVIEFSIEPRHPGFFDLTVTCPNYLPFEGRGRVSAGNRAYLELSGVRLLDRGNHNGRVNPGEEVGLFLTLKNIGGQGANNVFGVLRSSDRFVCIRDSVKSFGSIPPGESVTSGEYLFFTLPSCTTAHNLGFLLRIYSEEDSFSSAFSLRVYKGKLKILSTSIVDSPPFGNGNGRIGLREAIKFKVSLKNSGNDDLNDCLIKLRTDERYVQLTDSFSFFGWIPEGESLFNLSDELVLVTSPSLPPGIDLRFKFFLSGSGVTYQFFDSVSLTFKSEGEAQSLPQGPCPYGYFAYDDADTSSGEAPVYNWSGLAPPGPGRLIPEISNHDAATITLSLPFRFKYYGINYDSISISSNGFLALGRTDYRWGNNAPIPDTTGPPAMLAPFWDDLNTNDNQNGFGDVYEYYDTSNHRWLCEFYQVAHHQRPQVRETFQVILLDPLYYPTPTGDGEIIYQYAVVSDATSSTVGIEDHTETRGLCYLYNNNYSPNSSPLTARRAIKFSTKRPRGFNQPFVVLARLLLDDSLGNRNGQPEPGEEIRVRSYLTNLGDTNAFSLFGILRSRDESQVLDSLAEFGNIPIGETVYNSTPFRFAIPEVVEDSLLHFYLLVYSADYSGILPFEISLSHPSGISQSGLLSGRGKVFLPTFVSRGGRVRLLSGKGMPKEICLYDIFGRKIRIWSREGGTENGKPLIDLTLPKLSAGIYFWEIDFGNEKIKRKFILLP</sequence>
<dbReference type="Gene3D" id="3.40.50.10390">
    <property type="entry name" value="Gingipain r, domain 1"/>
    <property type="match status" value="1"/>
</dbReference>
<reference evidence="3" key="1">
    <citation type="journal article" date="2020" name="mSystems">
        <title>Genome- and Community-Level Interaction Insights into Carbon Utilization and Element Cycling Functions of Hydrothermarchaeota in Hydrothermal Sediment.</title>
        <authorList>
            <person name="Zhou Z."/>
            <person name="Liu Y."/>
            <person name="Xu W."/>
            <person name="Pan J."/>
            <person name="Luo Z.H."/>
            <person name="Li M."/>
        </authorList>
    </citation>
    <scope>NUCLEOTIDE SEQUENCE [LARGE SCALE GENOMIC DNA]</scope>
    <source>
        <strain evidence="3">SpSt-906</strain>
    </source>
</reference>
<dbReference type="Gene3D" id="3.40.50.1460">
    <property type="match status" value="1"/>
</dbReference>
<dbReference type="InterPro" id="IPR029030">
    <property type="entry name" value="Caspase-like_dom_sf"/>
</dbReference>
<evidence type="ECO:0000313" key="3">
    <source>
        <dbReference type="EMBL" id="HGE99387.1"/>
    </source>
</evidence>
<proteinExistence type="predicted"/>
<feature type="domain" description="Gingipain" evidence="2">
    <location>
        <begin position="23"/>
        <end position="343"/>
    </location>
</feature>
<name>A0A7C3UZC3_UNCW3</name>
<dbReference type="InterPro" id="IPR013783">
    <property type="entry name" value="Ig-like_fold"/>
</dbReference>
<accession>A0A7C3UZC3</accession>
<evidence type="ECO:0000256" key="1">
    <source>
        <dbReference type="ARBA" id="ARBA00022729"/>
    </source>
</evidence>
<keyword evidence="1" id="KW-0732">Signal</keyword>
<dbReference type="Pfam" id="PF01364">
    <property type="entry name" value="Peptidase_C25"/>
    <property type="match status" value="1"/>
</dbReference>
<dbReference type="GO" id="GO:0008234">
    <property type="term" value="F:cysteine-type peptidase activity"/>
    <property type="evidence" value="ECO:0007669"/>
    <property type="project" value="InterPro"/>
</dbReference>
<comment type="caution">
    <text evidence="3">The sequence shown here is derived from an EMBL/GenBank/DDBJ whole genome shotgun (WGS) entry which is preliminary data.</text>
</comment>
<dbReference type="GO" id="GO:0006508">
    <property type="term" value="P:proteolysis"/>
    <property type="evidence" value="ECO:0007669"/>
    <property type="project" value="InterPro"/>
</dbReference>
<dbReference type="SUPFAM" id="SSF52129">
    <property type="entry name" value="Caspase-like"/>
    <property type="match status" value="1"/>
</dbReference>